<protein>
    <submittedName>
        <fullName evidence="1">Glutathione synthase/RimK-type ligase-like ATP-grasp enzyme</fullName>
    </submittedName>
</protein>
<dbReference type="InterPro" id="IPR026838">
    <property type="entry name" value="YheC/D"/>
</dbReference>
<gene>
    <name evidence="1" type="ORF">J2S06_002051</name>
</gene>
<dbReference type="Proteomes" id="UP001225646">
    <property type="component" value="Unassembled WGS sequence"/>
</dbReference>
<dbReference type="SUPFAM" id="SSF56059">
    <property type="entry name" value="Glutathione synthetase ATP-binding domain-like"/>
    <property type="match status" value="1"/>
</dbReference>
<accession>A0ABT9VPR9</accession>
<evidence type="ECO:0000313" key="1">
    <source>
        <dbReference type="EMBL" id="MDQ0162974.1"/>
    </source>
</evidence>
<dbReference type="Gene3D" id="3.30.470.20">
    <property type="entry name" value="ATP-grasp fold, B domain"/>
    <property type="match status" value="1"/>
</dbReference>
<sequence length="456" mass="53608">MKIMKIILTPHSFLPMNLIEISDFLQRKCHLSLRPRAKFFCGQNHIVGNMTFFRDEKPIIRASVYFFKQLSLPIKPLSLHIQYDRNRNTFFIGPIFTILTDQIYKKEKNVHFGTIHSYCEEMANYCFEKSALLYVTSLSMFSHPSPKGYIYEDGIWKKEILPFPNVIHNRIHSRRLEQSDEYENFLEILSMYDTPIFNFRFLNKWKIHEIFQKNEHLHPYIPKTELLHSKNVLKTYLTDFQHLFVKPIHGSQGRNIIYIKQQDDAYNVQYTTENNDQSLKKYESFQELFAGLYPLLKKQPFIVQEAIPIQTFEGRPLDFRILCHKTEAQKWKVTSIVARVSSKDHFVSNIAKGGELFSIHEILPKLFDPSTRFHIRKFLHEISLEVAKTISQHSKGDYGELGIDMAISKEGKPWILEVNTKPSKNMDTKENDTIRPSAKATIHYCFYLSGYESTTS</sequence>
<dbReference type="EMBL" id="JAUSTR010000008">
    <property type="protein sequence ID" value="MDQ0162974.1"/>
    <property type="molecule type" value="Genomic_DNA"/>
</dbReference>
<name>A0ABT9VPR9_9BACI</name>
<organism evidence="1 2">
    <name type="scientific">Aeribacillus alveayuensis</name>
    <dbReference type="NCBI Taxonomy" id="279215"/>
    <lineage>
        <taxon>Bacteria</taxon>
        <taxon>Bacillati</taxon>
        <taxon>Bacillota</taxon>
        <taxon>Bacilli</taxon>
        <taxon>Bacillales</taxon>
        <taxon>Bacillaceae</taxon>
        <taxon>Aeribacillus</taxon>
    </lineage>
</organism>
<comment type="caution">
    <text evidence="1">The sequence shown here is derived from an EMBL/GenBank/DDBJ whole genome shotgun (WGS) entry which is preliminary data.</text>
</comment>
<evidence type="ECO:0000313" key="2">
    <source>
        <dbReference type="Proteomes" id="UP001225646"/>
    </source>
</evidence>
<dbReference type="Pfam" id="PF14398">
    <property type="entry name" value="ATPgrasp_YheCD"/>
    <property type="match status" value="1"/>
</dbReference>
<keyword evidence="2" id="KW-1185">Reference proteome</keyword>
<proteinExistence type="predicted"/>
<reference evidence="1 2" key="1">
    <citation type="submission" date="2023-07" db="EMBL/GenBank/DDBJ databases">
        <title>Genomic Encyclopedia of Type Strains, Phase IV (KMG-IV): sequencing the most valuable type-strain genomes for metagenomic binning, comparative biology and taxonomic classification.</title>
        <authorList>
            <person name="Goeker M."/>
        </authorList>
    </citation>
    <scope>NUCLEOTIDE SEQUENCE [LARGE SCALE GENOMIC DNA]</scope>
    <source>
        <strain evidence="1 2">DSM 19092</strain>
    </source>
</reference>
<dbReference type="RefSeq" id="WP_419152211.1">
    <property type="nucleotide sequence ID" value="NZ_JAUSTR010000008.1"/>
</dbReference>